<dbReference type="Pfam" id="PF14027">
    <property type="entry name" value="Questin_oxidase"/>
    <property type="match status" value="1"/>
</dbReference>
<protein>
    <recommendedName>
        <fullName evidence="4">Questin oxidase family protein</fullName>
    </recommendedName>
</protein>
<dbReference type="Proteomes" id="UP000242447">
    <property type="component" value="Chromosome"/>
</dbReference>
<dbReference type="EMBL" id="CP019937">
    <property type="protein sequence ID" value="ARO14732.1"/>
    <property type="molecule type" value="Genomic_DNA"/>
</dbReference>
<evidence type="ECO:0000313" key="2">
    <source>
        <dbReference type="EMBL" id="ARO14732.1"/>
    </source>
</evidence>
<proteinExistence type="predicted"/>
<evidence type="ECO:0000256" key="1">
    <source>
        <dbReference type="ARBA" id="ARBA00023002"/>
    </source>
</evidence>
<accession>A0A1W6NZN5</accession>
<dbReference type="PANTHER" id="PTHR35870">
    <property type="entry name" value="PROTEIN, PUTATIVE (AFU_ORTHOLOGUE AFUA_5G03330)-RELATED"/>
    <property type="match status" value="1"/>
</dbReference>
<dbReference type="PANTHER" id="PTHR35870:SF1">
    <property type="entry name" value="PROTEIN, PUTATIVE (AFU_ORTHOLOGUE AFUA_5G03330)-RELATED"/>
    <property type="match status" value="1"/>
</dbReference>
<sequence length="341" mass="37335">MTDLPPHGDAFARAQADSAEFPVLLANHAPMVMEAMRQMGADNARIAAWYGDYVIAKQVPPQPASKGPLDQTTWGTAIGDRTREADLRAFFVAEVAQRGADQAIRHYVPRLAQGMAGSAFHPLMRLAYAIIGKNPTEVGHALGYWAACYLDVPMDRAALPRTQNPQDIIAGMYDLPGARSYTVEEDLLWHNIRAVCALPAFPALVGRLEMTPDTPRQMAALSLALYAQTMDFSALHAVTGFHWLRTIRPHLDDPDALYPILWAIIAALIPKIGFPTLPTPEALQQMRAAPAPEWPDIFSAACASPDEHDISLTFSAYQEGAFWGDPLYRVVAARRVKLIGG</sequence>
<evidence type="ECO:0008006" key="4">
    <source>
        <dbReference type="Google" id="ProtNLM"/>
    </source>
</evidence>
<reference evidence="2 3" key="1">
    <citation type="submission" date="2017-02" db="EMBL/GenBank/DDBJ databases">
        <title>Ketogulonicigenium robustum SPU B003 Genome sequencing and assembly.</title>
        <authorList>
            <person name="Li Y."/>
            <person name="Liu L."/>
            <person name="Wang C."/>
            <person name="Zhang M."/>
            <person name="Zhang T."/>
            <person name="Zhang Y."/>
        </authorList>
    </citation>
    <scope>NUCLEOTIDE SEQUENCE [LARGE SCALE GENOMIC DNA]</scope>
    <source>
        <strain evidence="2 3">SPU_B003</strain>
    </source>
</reference>
<keyword evidence="3" id="KW-1185">Reference proteome</keyword>
<gene>
    <name evidence="2" type="ORF">BVG79_01386</name>
</gene>
<dbReference type="KEGG" id="kro:BVG79_01386"/>
<dbReference type="OrthoDB" id="6457937at2"/>
<dbReference type="AlphaFoldDB" id="A0A1W6NZN5"/>
<organism evidence="2 3">
    <name type="scientific">Ketogulonicigenium robustum</name>
    <dbReference type="NCBI Taxonomy" id="92947"/>
    <lineage>
        <taxon>Bacteria</taxon>
        <taxon>Pseudomonadati</taxon>
        <taxon>Pseudomonadota</taxon>
        <taxon>Alphaproteobacteria</taxon>
        <taxon>Rhodobacterales</taxon>
        <taxon>Roseobacteraceae</taxon>
        <taxon>Ketogulonicigenium</taxon>
    </lineage>
</organism>
<dbReference type="GO" id="GO:0016491">
    <property type="term" value="F:oxidoreductase activity"/>
    <property type="evidence" value="ECO:0007669"/>
    <property type="project" value="UniProtKB-KW"/>
</dbReference>
<dbReference type="RefSeq" id="WP_085786230.1">
    <property type="nucleotide sequence ID" value="NZ_CP019937.1"/>
</dbReference>
<evidence type="ECO:0000313" key="3">
    <source>
        <dbReference type="Proteomes" id="UP000242447"/>
    </source>
</evidence>
<dbReference type="STRING" id="92947.BVG79_01386"/>
<name>A0A1W6NZN5_9RHOB</name>
<keyword evidence="1" id="KW-0560">Oxidoreductase</keyword>
<dbReference type="InterPro" id="IPR025337">
    <property type="entry name" value="Questin_oxidase-like"/>
</dbReference>